<dbReference type="PANTHER" id="PTHR33337">
    <property type="entry name" value="GFA DOMAIN-CONTAINING PROTEIN"/>
    <property type="match status" value="1"/>
</dbReference>
<comment type="caution">
    <text evidence="6">The sequence shown here is derived from an EMBL/GenBank/DDBJ whole genome shotgun (WGS) entry which is preliminary data.</text>
</comment>
<dbReference type="Pfam" id="PF04828">
    <property type="entry name" value="GFA"/>
    <property type="match status" value="1"/>
</dbReference>
<protein>
    <recommendedName>
        <fullName evidence="5">CENP-V/GFA domain-containing protein</fullName>
    </recommendedName>
</protein>
<keyword evidence="4" id="KW-0456">Lyase</keyword>
<evidence type="ECO:0000313" key="6">
    <source>
        <dbReference type="EMBL" id="RKK08141.1"/>
    </source>
</evidence>
<name>A0A3L6MV08_FUSOX</name>
<dbReference type="Gene3D" id="3.90.1590.10">
    <property type="entry name" value="glutathione-dependent formaldehyde- activating enzyme (gfa)"/>
    <property type="match status" value="1"/>
</dbReference>
<dbReference type="InterPro" id="IPR006913">
    <property type="entry name" value="CENP-V/GFA"/>
</dbReference>
<dbReference type="GO" id="GO:0016846">
    <property type="term" value="F:carbon-sulfur lyase activity"/>
    <property type="evidence" value="ECO:0007669"/>
    <property type="project" value="InterPro"/>
</dbReference>
<sequence>MGLIGGCQCGAIRYSADVETGTKAICHCNSCQKRTTSAFSSNMIIPRTAFKVTKGVTRTYPHLGDSGKLYHHNFCGNCGTEVFGVPEAAPEILSIKAGSLDPEYRNIGPMDAEAYVVNRTNYVKEFEGVTQYDGMVPM</sequence>
<dbReference type="InterPro" id="IPR011057">
    <property type="entry name" value="Mss4-like_sf"/>
</dbReference>
<evidence type="ECO:0000256" key="4">
    <source>
        <dbReference type="ARBA" id="ARBA00023239"/>
    </source>
</evidence>
<evidence type="ECO:0000259" key="5">
    <source>
        <dbReference type="PROSITE" id="PS51891"/>
    </source>
</evidence>
<dbReference type="SUPFAM" id="SSF51316">
    <property type="entry name" value="Mss4-like"/>
    <property type="match status" value="1"/>
</dbReference>
<dbReference type="EMBL" id="MRCU01000014">
    <property type="protein sequence ID" value="RKK08141.1"/>
    <property type="molecule type" value="Genomic_DNA"/>
</dbReference>
<accession>A0A3L6MV08</accession>
<dbReference type="Proteomes" id="UP000270866">
    <property type="component" value="Unassembled WGS sequence"/>
</dbReference>
<keyword evidence="3" id="KW-0862">Zinc</keyword>
<gene>
    <name evidence="6" type="ORF">BFJ65_g16802</name>
</gene>
<dbReference type="AlphaFoldDB" id="A0A3L6MV08"/>
<feature type="domain" description="CENP-V/GFA" evidence="5">
    <location>
        <begin position="3"/>
        <end position="116"/>
    </location>
</feature>
<organism evidence="6 7">
    <name type="scientific">Fusarium oxysporum f. sp. cepae</name>
    <dbReference type="NCBI Taxonomy" id="396571"/>
    <lineage>
        <taxon>Eukaryota</taxon>
        <taxon>Fungi</taxon>
        <taxon>Dikarya</taxon>
        <taxon>Ascomycota</taxon>
        <taxon>Pezizomycotina</taxon>
        <taxon>Sordariomycetes</taxon>
        <taxon>Hypocreomycetidae</taxon>
        <taxon>Hypocreales</taxon>
        <taxon>Nectriaceae</taxon>
        <taxon>Fusarium</taxon>
        <taxon>Fusarium oxysporum species complex</taxon>
    </lineage>
</organism>
<dbReference type="GO" id="GO:0046872">
    <property type="term" value="F:metal ion binding"/>
    <property type="evidence" value="ECO:0007669"/>
    <property type="project" value="UniProtKB-KW"/>
</dbReference>
<comment type="similarity">
    <text evidence="1">Belongs to the Gfa family.</text>
</comment>
<proteinExistence type="inferred from homology"/>
<evidence type="ECO:0000256" key="1">
    <source>
        <dbReference type="ARBA" id="ARBA00005495"/>
    </source>
</evidence>
<evidence type="ECO:0000256" key="3">
    <source>
        <dbReference type="ARBA" id="ARBA00022833"/>
    </source>
</evidence>
<dbReference type="PANTHER" id="PTHR33337:SF40">
    <property type="entry name" value="CENP-V_GFA DOMAIN-CONTAINING PROTEIN-RELATED"/>
    <property type="match status" value="1"/>
</dbReference>
<dbReference type="PROSITE" id="PS51891">
    <property type="entry name" value="CENP_V_GFA"/>
    <property type="match status" value="1"/>
</dbReference>
<evidence type="ECO:0000256" key="2">
    <source>
        <dbReference type="ARBA" id="ARBA00022723"/>
    </source>
</evidence>
<reference evidence="6 7" key="1">
    <citation type="journal article" date="2018" name="Sci. Rep.">
        <title>Characterisation of pathogen-specific regions and novel effector candidates in Fusarium oxysporum f. sp. cepae.</title>
        <authorList>
            <person name="Armitage A.D."/>
            <person name="Taylor A."/>
            <person name="Sobczyk M.K."/>
            <person name="Baxter L."/>
            <person name="Greenfield B.P."/>
            <person name="Bates H.J."/>
            <person name="Wilson F."/>
            <person name="Jackson A.C."/>
            <person name="Ott S."/>
            <person name="Harrison R.J."/>
            <person name="Clarkson J.P."/>
        </authorList>
    </citation>
    <scope>NUCLEOTIDE SEQUENCE [LARGE SCALE GENOMIC DNA]</scope>
    <source>
        <strain evidence="6 7">FoC_Fus2</strain>
    </source>
</reference>
<keyword evidence="2" id="KW-0479">Metal-binding</keyword>
<evidence type="ECO:0000313" key="7">
    <source>
        <dbReference type="Proteomes" id="UP000270866"/>
    </source>
</evidence>